<keyword evidence="8" id="KW-1185">Reference proteome</keyword>
<name>A0A4P8XZE1_9FIRM</name>
<dbReference type="InterPro" id="IPR050683">
    <property type="entry name" value="Bact_Polysacc_Export_ATP-bd"/>
</dbReference>
<dbReference type="PROSITE" id="PS00211">
    <property type="entry name" value="ABC_TRANSPORTER_1"/>
    <property type="match status" value="1"/>
</dbReference>
<dbReference type="Gene3D" id="3.40.50.300">
    <property type="entry name" value="P-loop containing nucleotide triphosphate hydrolases"/>
    <property type="match status" value="1"/>
</dbReference>
<accession>A0A4P8XZE1</accession>
<proteinExistence type="inferred from homology"/>
<dbReference type="OrthoDB" id="9778870at2"/>
<dbReference type="InterPro" id="IPR017871">
    <property type="entry name" value="ABC_transporter-like_CS"/>
</dbReference>
<dbReference type="SUPFAM" id="SSF52540">
    <property type="entry name" value="P-loop containing nucleoside triphosphate hydrolases"/>
    <property type="match status" value="1"/>
</dbReference>
<dbReference type="PANTHER" id="PTHR46743">
    <property type="entry name" value="TEICHOIC ACIDS EXPORT ATP-BINDING PROTEIN TAGH"/>
    <property type="match status" value="1"/>
</dbReference>
<dbReference type="GO" id="GO:0016887">
    <property type="term" value="F:ATP hydrolysis activity"/>
    <property type="evidence" value="ECO:0007669"/>
    <property type="project" value="InterPro"/>
</dbReference>
<keyword evidence="4 7" id="KW-0067">ATP-binding</keyword>
<evidence type="ECO:0000313" key="8">
    <source>
        <dbReference type="Proteomes" id="UP000301475"/>
    </source>
</evidence>
<evidence type="ECO:0000313" key="7">
    <source>
        <dbReference type="EMBL" id="QCT06248.1"/>
    </source>
</evidence>
<dbReference type="SMART" id="SM00382">
    <property type="entry name" value="AAA"/>
    <property type="match status" value="1"/>
</dbReference>
<dbReference type="InterPro" id="IPR015860">
    <property type="entry name" value="ABC_transpr_TagH-like"/>
</dbReference>
<dbReference type="GO" id="GO:0016020">
    <property type="term" value="C:membrane"/>
    <property type="evidence" value="ECO:0007669"/>
    <property type="project" value="InterPro"/>
</dbReference>
<organism evidence="7 8">
    <name type="scientific">Ruminococcus bovis</name>
    <dbReference type="NCBI Taxonomy" id="2564099"/>
    <lineage>
        <taxon>Bacteria</taxon>
        <taxon>Bacillati</taxon>
        <taxon>Bacillota</taxon>
        <taxon>Clostridia</taxon>
        <taxon>Eubacteriales</taxon>
        <taxon>Oscillospiraceae</taxon>
        <taxon>Ruminococcus</taxon>
    </lineage>
</organism>
<dbReference type="GO" id="GO:0005524">
    <property type="term" value="F:ATP binding"/>
    <property type="evidence" value="ECO:0007669"/>
    <property type="project" value="UniProtKB-KW"/>
</dbReference>
<reference evidence="7 8" key="1">
    <citation type="submission" date="2019-04" db="EMBL/GenBank/DDBJ databases">
        <authorList>
            <person name="Embree M."/>
            <person name="Gaffney J.R."/>
        </authorList>
    </citation>
    <scope>NUCLEOTIDE SEQUENCE [LARGE SCALE GENOMIC DNA]</scope>
    <source>
        <strain evidence="7 8">JE7A12</strain>
    </source>
</reference>
<dbReference type="EMBL" id="CP039381">
    <property type="protein sequence ID" value="QCT06248.1"/>
    <property type="molecule type" value="Genomic_DNA"/>
</dbReference>
<dbReference type="InterPro" id="IPR003593">
    <property type="entry name" value="AAA+_ATPase"/>
</dbReference>
<dbReference type="PANTHER" id="PTHR46743:SF2">
    <property type="entry name" value="TEICHOIC ACIDS EXPORT ATP-BINDING PROTEIN TAGH"/>
    <property type="match status" value="1"/>
</dbReference>
<dbReference type="AlphaFoldDB" id="A0A4P8XZE1"/>
<evidence type="ECO:0000259" key="6">
    <source>
        <dbReference type="PROSITE" id="PS50893"/>
    </source>
</evidence>
<evidence type="ECO:0000256" key="5">
    <source>
        <dbReference type="SAM" id="MobiDB-lite"/>
    </source>
</evidence>
<dbReference type="GO" id="GO:0140359">
    <property type="term" value="F:ABC-type transporter activity"/>
    <property type="evidence" value="ECO:0007669"/>
    <property type="project" value="InterPro"/>
</dbReference>
<dbReference type="KEGG" id="ruj:E5Z56_02270"/>
<evidence type="ECO:0000256" key="4">
    <source>
        <dbReference type="ARBA" id="ARBA00022840"/>
    </source>
</evidence>
<gene>
    <name evidence="7" type="ORF">E5Z56_02270</name>
</gene>
<feature type="domain" description="ABC transporter" evidence="6">
    <location>
        <begin position="29"/>
        <end position="251"/>
    </location>
</feature>
<dbReference type="CDD" id="cd03220">
    <property type="entry name" value="ABC_KpsT_Wzt"/>
    <property type="match status" value="1"/>
</dbReference>
<dbReference type="PROSITE" id="PS50893">
    <property type="entry name" value="ABC_TRANSPORTER_2"/>
    <property type="match status" value="1"/>
</dbReference>
<keyword evidence="3" id="KW-0547">Nucleotide-binding</keyword>
<evidence type="ECO:0000256" key="3">
    <source>
        <dbReference type="ARBA" id="ARBA00022741"/>
    </source>
</evidence>
<comment type="similarity">
    <text evidence="1">Belongs to the ABC transporter superfamily.</text>
</comment>
<keyword evidence="2" id="KW-0813">Transport</keyword>
<feature type="region of interest" description="Disordered" evidence="5">
    <location>
        <begin position="247"/>
        <end position="277"/>
    </location>
</feature>
<evidence type="ECO:0000256" key="1">
    <source>
        <dbReference type="ARBA" id="ARBA00005417"/>
    </source>
</evidence>
<dbReference type="InterPro" id="IPR003439">
    <property type="entry name" value="ABC_transporter-like_ATP-bd"/>
</dbReference>
<protein>
    <submittedName>
        <fullName evidence="7">ABC transporter ATP-binding protein</fullName>
    </submittedName>
</protein>
<dbReference type="InterPro" id="IPR027417">
    <property type="entry name" value="P-loop_NTPase"/>
</dbReference>
<evidence type="ECO:0000256" key="2">
    <source>
        <dbReference type="ARBA" id="ARBA00022448"/>
    </source>
</evidence>
<dbReference type="Pfam" id="PF00005">
    <property type="entry name" value="ABC_tran"/>
    <property type="match status" value="1"/>
</dbReference>
<sequence>MRSIKMSDNPIITFDHVSKDYILYKSDKARFKALFFKPRNPKIHSALKDVSFTINKGESVGIIGDNGAGKSTLLKMITGVTFPSDGTVTVHGKVAALLELTAGFSLEMTGRENIYLKGYILGLEDDYIKSIEENIVDFAQLGDYIDQPVRTYSSGMKMRLGFAINVNIEPDILVVDEALAVGDNAFKKKCKAKIKEIINQGVTVLFVSHSAPSVQEICDRSIYLRNGQLIHDGPTGETLNIYETQKAKDAEEKKKRQEAKKAARKAALEKEKAKKAQ</sequence>
<dbReference type="Proteomes" id="UP000301475">
    <property type="component" value="Chromosome"/>
</dbReference>